<dbReference type="GO" id="GO:0009294">
    <property type="term" value="P:DNA-mediated transformation"/>
    <property type="evidence" value="ECO:0007669"/>
    <property type="project" value="InterPro"/>
</dbReference>
<dbReference type="Pfam" id="PF02481">
    <property type="entry name" value="DNA_processg_A"/>
    <property type="match status" value="1"/>
</dbReference>
<evidence type="ECO:0000313" key="5">
    <source>
        <dbReference type="Proteomes" id="UP000264006"/>
    </source>
</evidence>
<dbReference type="PANTHER" id="PTHR43022">
    <property type="entry name" value="PROTEIN SMF"/>
    <property type="match status" value="1"/>
</dbReference>
<proteinExistence type="inferred from homology"/>
<name>A0A346Y6K6_9ACTN</name>
<dbReference type="RefSeq" id="WP_114594683.1">
    <property type="nucleotide sequence ID" value="NZ_CP031166.1"/>
</dbReference>
<evidence type="ECO:0000256" key="1">
    <source>
        <dbReference type="ARBA" id="ARBA00006525"/>
    </source>
</evidence>
<evidence type="ECO:0000259" key="3">
    <source>
        <dbReference type="Pfam" id="PF02481"/>
    </source>
</evidence>
<dbReference type="InterPro" id="IPR003488">
    <property type="entry name" value="DprA"/>
</dbReference>
<dbReference type="SUPFAM" id="SSF102405">
    <property type="entry name" value="MCP/YpsA-like"/>
    <property type="match status" value="1"/>
</dbReference>
<dbReference type="EMBL" id="CP031166">
    <property type="protein sequence ID" value="AXV10103.1"/>
    <property type="molecule type" value="Genomic_DNA"/>
</dbReference>
<keyword evidence="5" id="KW-1185">Reference proteome</keyword>
<organism evidence="4 5">
    <name type="scientific">Euzebya pacifica</name>
    <dbReference type="NCBI Taxonomy" id="1608957"/>
    <lineage>
        <taxon>Bacteria</taxon>
        <taxon>Bacillati</taxon>
        <taxon>Actinomycetota</taxon>
        <taxon>Nitriliruptoria</taxon>
        <taxon>Euzebyales</taxon>
    </lineage>
</organism>
<dbReference type="OrthoDB" id="9785707at2"/>
<comment type="similarity">
    <text evidence="1">Belongs to the DprA/Smf family.</text>
</comment>
<dbReference type="PANTHER" id="PTHR43022:SF1">
    <property type="entry name" value="PROTEIN SMF"/>
    <property type="match status" value="1"/>
</dbReference>
<keyword evidence="4" id="KW-0614">Plasmid</keyword>
<sequence length="329" mass="34155">MDNEDVQQVDRGPSTVEDDGPRTPRGMWRLLQTPGVGAARAMALAGSHVSWATMHRAAPDRLVKHVGRKVAEQIAEHGIPEAELTSHLDGDVLTPWTLGYPIRLRDIDGCPPLIWVRGILPSSGRALTIVGARKPWAYGAAVAARAARTCAANDIVTVSGLADGIDTTVAEETLAEGGIHLAVIGSGVDRPRRPDLADRILAAGGAIISEQPPGTAASPGSLVARNRIQTALGDATLVAAAATGSGTAHTARFALLQQRPLWVPAPTRAHADHPAAGLLLALADPDGIANPEQVLHVGGRHGALLANRRPAADRVLADGDALDDAIISL</sequence>
<dbReference type="Proteomes" id="UP000264006">
    <property type="component" value="Plasmid pEDY32-46I"/>
</dbReference>
<feature type="domain" description="Smf/DprA SLOG" evidence="3">
    <location>
        <begin position="92"/>
        <end position="268"/>
    </location>
</feature>
<reference evidence="4 5" key="1">
    <citation type="submission" date="2018-09" db="EMBL/GenBank/DDBJ databases">
        <title>Complete genome sequence of Euzebya sp. DY32-46 isolated from seawater of Pacific Ocean.</title>
        <authorList>
            <person name="Xu L."/>
            <person name="Wu Y.-H."/>
            <person name="Xu X.-W."/>
        </authorList>
    </citation>
    <scope>NUCLEOTIDE SEQUENCE [LARGE SCALE GENOMIC DNA]</scope>
    <source>
        <strain evidence="4 5">DY32-46</strain>
        <plasmid evidence="5">pedy32-46i</plasmid>
    </source>
</reference>
<protein>
    <submittedName>
        <fullName evidence="4">Rossmann fold nucleotide-binding protein</fullName>
    </submittedName>
</protein>
<dbReference type="InterPro" id="IPR057666">
    <property type="entry name" value="DrpA_SLOG"/>
</dbReference>
<gene>
    <name evidence="4" type="ORF">DVS28_b0333</name>
</gene>
<dbReference type="KEGG" id="euz:DVS28_b0333"/>
<feature type="region of interest" description="Disordered" evidence="2">
    <location>
        <begin position="1"/>
        <end position="25"/>
    </location>
</feature>
<geneLocation type="plasmid" evidence="5">
    <name>pedy32-46i</name>
</geneLocation>
<dbReference type="SUPFAM" id="SSF158702">
    <property type="entry name" value="Sec63 N-terminal domain-like"/>
    <property type="match status" value="1"/>
</dbReference>
<accession>A0A346Y6K6</accession>
<dbReference type="Gene3D" id="3.40.50.450">
    <property type="match status" value="1"/>
</dbReference>
<evidence type="ECO:0000313" key="4">
    <source>
        <dbReference type="EMBL" id="AXV10103.1"/>
    </source>
</evidence>
<evidence type="ECO:0000256" key="2">
    <source>
        <dbReference type="SAM" id="MobiDB-lite"/>
    </source>
</evidence>
<dbReference type="AlphaFoldDB" id="A0A346Y6K6"/>